<feature type="transmembrane region" description="Helical" evidence="10">
    <location>
        <begin position="406"/>
        <end position="422"/>
    </location>
</feature>
<evidence type="ECO:0000256" key="1">
    <source>
        <dbReference type="ARBA" id="ARBA00004477"/>
    </source>
</evidence>
<name>A0ABD2XNA7_9HYME</name>
<feature type="transmembrane region" description="Helical" evidence="10">
    <location>
        <begin position="428"/>
        <end position="445"/>
    </location>
</feature>
<comment type="pathway">
    <text evidence="2 10">Protein modification; protein glycosylation.</text>
</comment>
<dbReference type="InterPro" id="IPR004856">
    <property type="entry name" value="Glyco_trans_ALG6/ALG8"/>
</dbReference>
<dbReference type="PANTHER" id="PTHR12413">
    <property type="entry name" value="DOLICHYL GLYCOSYLTRANSFERASE"/>
    <property type="match status" value="1"/>
</dbReference>
<dbReference type="GO" id="GO:0005789">
    <property type="term" value="C:endoplasmic reticulum membrane"/>
    <property type="evidence" value="ECO:0007669"/>
    <property type="project" value="UniProtKB-SubCell"/>
</dbReference>
<feature type="transmembrane region" description="Helical" evidence="10">
    <location>
        <begin position="486"/>
        <end position="511"/>
    </location>
</feature>
<feature type="transmembrane region" description="Helical" evidence="10">
    <location>
        <begin position="362"/>
        <end position="378"/>
    </location>
</feature>
<accession>A0ABD2XNA7</accession>
<keyword evidence="8 10" id="KW-1133">Transmembrane helix</keyword>
<sequence>MPDSVEDCDNINNLDIVKLETRRRDSFLIKIFILVTCIKVLLIPTYHSTDFEVHRNWLAITHSLPIHEWYTSNKSQWTLDYPPFFAWFEYALSKIAVYVDPKMLDVNNLNYASSNTKLFQRATVIIADLVYAFGIREVGQIYCVKFESFQKLVVLSLCNIGLLVVDHVHFQYNGFLLGILLIALAKVSRITRKAQVIQGAMWFAILLNFKHLYLYVAPAFGVWLLRNYCFKDSRFIPRLMTLSAVAIFVLSLSFGPFVKQIPQVLARLFPFKRGLVHSYWASNAWALYVGVDKVLSVIFKRIGWLNHIKTASMTGGLVQEETFAILPTPSPLVTFIITFLSMVPALWMLAFNKQFFGDPRKFLKCIVICALSSFMFGWHVHEKAILTAIVPLCISAMFDVFDARIFVILSCVGYIALFPLLYPQEFTPFKLILWFIHLVMVRLLFKAPNNSVPLRKLEKLYIRILPLITCYETFLHKTLFKDKLPFLPLAITSIYCALGITYSYALLYYNYLCKDNSSLKKFKKTNK</sequence>
<dbReference type="Proteomes" id="UP001627154">
    <property type="component" value="Unassembled WGS sequence"/>
</dbReference>
<evidence type="ECO:0000256" key="3">
    <source>
        <dbReference type="ARBA" id="ARBA00008715"/>
    </source>
</evidence>
<evidence type="ECO:0000256" key="6">
    <source>
        <dbReference type="ARBA" id="ARBA00022692"/>
    </source>
</evidence>
<proteinExistence type="inferred from homology"/>
<comment type="similarity">
    <text evidence="3 10">Belongs to the ALG6/ALG8 glucosyltransferase family.</text>
</comment>
<evidence type="ECO:0000256" key="8">
    <source>
        <dbReference type="ARBA" id="ARBA00022989"/>
    </source>
</evidence>
<evidence type="ECO:0000256" key="4">
    <source>
        <dbReference type="ARBA" id="ARBA00022676"/>
    </source>
</evidence>
<organism evidence="11 12">
    <name type="scientific">Trichogramma kaykai</name>
    <dbReference type="NCBI Taxonomy" id="54128"/>
    <lineage>
        <taxon>Eukaryota</taxon>
        <taxon>Metazoa</taxon>
        <taxon>Ecdysozoa</taxon>
        <taxon>Arthropoda</taxon>
        <taxon>Hexapoda</taxon>
        <taxon>Insecta</taxon>
        <taxon>Pterygota</taxon>
        <taxon>Neoptera</taxon>
        <taxon>Endopterygota</taxon>
        <taxon>Hymenoptera</taxon>
        <taxon>Apocrita</taxon>
        <taxon>Proctotrupomorpha</taxon>
        <taxon>Chalcidoidea</taxon>
        <taxon>Trichogrammatidae</taxon>
        <taxon>Trichogramma</taxon>
    </lineage>
</organism>
<comment type="caution">
    <text evidence="11">The sequence shown here is derived from an EMBL/GenBank/DDBJ whole genome shotgun (WGS) entry which is preliminary data.</text>
</comment>
<comment type="subcellular location">
    <subcellularLocation>
        <location evidence="1 10">Endoplasmic reticulum membrane</location>
        <topology evidence="1 10">Multi-pass membrane protein</topology>
    </subcellularLocation>
</comment>
<keyword evidence="5 10" id="KW-0808">Transferase</keyword>
<evidence type="ECO:0000313" key="11">
    <source>
        <dbReference type="EMBL" id="KAL3406211.1"/>
    </source>
</evidence>
<reference evidence="11 12" key="1">
    <citation type="journal article" date="2024" name="bioRxiv">
        <title>A reference genome for Trichogramma kaykai: A tiny desert-dwelling parasitoid wasp with competing sex-ratio distorters.</title>
        <authorList>
            <person name="Culotta J."/>
            <person name="Lindsey A.R."/>
        </authorList>
    </citation>
    <scope>NUCLEOTIDE SEQUENCE [LARGE SCALE GENOMIC DNA]</scope>
    <source>
        <strain evidence="11 12">KSX58</strain>
    </source>
</reference>
<evidence type="ECO:0000256" key="2">
    <source>
        <dbReference type="ARBA" id="ARBA00004922"/>
    </source>
</evidence>
<evidence type="ECO:0000256" key="5">
    <source>
        <dbReference type="ARBA" id="ARBA00022679"/>
    </source>
</evidence>
<evidence type="ECO:0000313" key="12">
    <source>
        <dbReference type="Proteomes" id="UP001627154"/>
    </source>
</evidence>
<keyword evidence="9 10" id="KW-0472">Membrane</keyword>
<evidence type="ECO:0000256" key="10">
    <source>
        <dbReference type="RuleBase" id="RU363110"/>
    </source>
</evidence>
<dbReference type="Pfam" id="PF03155">
    <property type="entry name" value="Alg6_Alg8"/>
    <property type="match status" value="1"/>
</dbReference>
<keyword evidence="4 10" id="KW-0328">Glycosyltransferase</keyword>
<protein>
    <recommendedName>
        <fullName evidence="10">Alpha-1,3-glucosyltransferase</fullName>
        <ecNumber evidence="10">2.4.1.-</ecNumber>
    </recommendedName>
</protein>
<dbReference type="EMBL" id="JBJJXI010000019">
    <property type="protein sequence ID" value="KAL3406211.1"/>
    <property type="molecule type" value="Genomic_DNA"/>
</dbReference>
<dbReference type="AlphaFoldDB" id="A0ABD2XNA7"/>
<dbReference type="GO" id="GO:0016757">
    <property type="term" value="F:glycosyltransferase activity"/>
    <property type="evidence" value="ECO:0007669"/>
    <property type="project" value="UniProtKB-KW"/>
</dbReference>
<feature type="transmembrane region" description="Helical" evidence="10">
    <location>
        <begin position="235"/>
        <end position="258"/>
    </location>
</feature>
<evidence type="ECO:0000256" key="9">
    <source>
        <dbReference type="ARBA" id="ARBA00023136"/>
    </source>
</evidence>
<keyword evidence="12" id="KW-1185">Reference proteome</keyword>
<gene>
    <name evidence="11" type="ORF">TKK_001581</name>
</gene>
<keyword evidence="6 10" id="KW-0812">Transmembrane</keyword>
<keyword evidence="7 10" id="KW-0256">Endoplasmic reticulum</keyword>
<feature type="transmembrane region" description="Helical" evidence="10">
    <location>
        <begin position="27"/>
        <end position="47"/>
    </location>
</feature>
<feature type="transmembrane region" description="Helical" evidence="10">
    <location>
        <begin position="200"/>
        <end position="223"/>
    </location>
</feature>
<dbReference type="PANTHER" id="PTHR12413:SF2">
    <property type="entry name" value="DOLICHYL PYROPHOSPHATE GLC1MAN9GLCNAC2 ALPHA-1,3-GLUCOSYLTRANSFERASE-RELATED"/>
    <property type="match status" value="1"/>
</dbReference>
<dbReference type="EC" id="2.4.1.-" evidence="10"/>
<feature type="transmembrane region" description="Helical" evidence="10">
    <location>
        <begin position="279"/>
        <end position="299"/>
    </location>
</feature>
<feature type="transmembrane region" description="Helical" evidence="10">
    <location>
        <begin position="332"/>
        <end position="350"/>
    </location>
</feature>
<feature type="transmembrane region" description="Helical" evidence="10">
    <location>
        <begin position="171"/>
        <end position="188"/>
    </location>
</feature>
<evidence type="ECO:0000256" key="7">
    <source>
        <dbReference type="ARBA" id="ARBA00022824"/>
    </source>
</evidence>